<protein>
    <submittedName>
        <fullName evidence="2">Uncharacterized protein</fullName>
    </submittedName>
</protein>
<feature type="compositionally biased region" description="Basic and acidic residues" evidence="1">
    <location>
        <begin position="27"/>
        <end position="76"/>
    </location>
</feature>
<evidence type="ECO:0000313" key="2">
    <source>
        <dbReference type="EMBL" id="CAG9326949.1"/>
    </source>
</evidence>
<organism evidence="2 3">
    <name type="scientific">Blepharisma stoltei</name>
    <dbReference type="NCBI Taxonomy" id="1481888"/>
    <lineage>
        <taxon>Eukaryota</taxon>
        <taxon>Sar</taxon>
        <taxon>Alveolata</taxon>
        <taxon>Ciliophora</taxon>
        <taxon>Postciliodesmatophora</taxon>
        <taxon>Heterotrichea</taxon>
        <taxon>Heterotrichida</taxon>
        <taxon>Blepharismidae</taxon>
        <taxon>Blepharisma</taxon>
    </lineage>
</organism>
<feature type="compositionally biased region" description="Polar residues" evidence="1">
    <location>
        <begin position="77"/>
        <end position="87"/>
    </location>
</feature>
<sequence length="206" mass="23006">MNNKSKGCCSCFKAMFGGQSKPAQSNKPEENNKKSVPIEKPTEVSKKSPPHSEIKEKKPEKKIPASDPAPKKRETTKSTAKQSTVNAETFPLDESSISLRVSNEISVSNDVVFYDKNSGSNQTYDKEQARCNLDEAFHMIQADNGKSSEMSSEHLTFGKDALNSSFINSNSEVSDEGKEQFTKVIKNINFKDLLEEEESRRSKEEE</sequence>
<accession>A0AAU9JJ81</accession>
<name>A0AAU9JJ81_9CILI</name>
<dbReference type="EMBL" id="CAJZBQ010000041">
    <property type="protein sequence ID" value="CAG9326949.1"/>
    <property type="molecule type" value="Genomic_DNA"/>
</dbReference>
<gene>
    <name evidence="2" type="ORF">BSTOLATCC_MIC42208</name>
</gene>
<evidence type="ECO:0000256" key="1">
    <source>
        <dbReference type="SAM" id="MobiDB-lite"/>
    </source>
</evidence>
<keyword evidence="3" id="KW-1185">Reference proteome</keyword>
<proteinExistence type="predicted"/>
<feature type="region of interest" description="Disordered" evidence="1">
    <location>
        <begin position="15"/>
        <end position="94"/>
    </location>
</feature>
<evidence type="ECO:0000313" key="3">
    <source>
        <dbReference type="Proteomes" id="UP001162131"/>
    </source>
</evidence>
<comment type="caution">
    <text evidence="2">The sequence shown here is derived from an EMBL/GenBank/DDBJ whole genome shotgun (WGS) entry which is preliminary data.</text>
</comment>
<dbReference type="AlphaFoldDB" id="A0AAU9JJ81"/>
<reference evidence="2" key="1">
    <citation type="submission" date="2021-09" db="EMBL/GenBank/DDBJ databases">
        <authorList>
            <consortium name="AG Swart"/>
            <person name="Singh M."/>
            <person name="Singh A."/>
            <person name="Seah K."/>
            <person name="Emmerich C."/>
        </authorList>
    </citation>
    <scope>NUCLEOTIDE SEQUENCE</scope>
    <source>
        <strain evidence="2">ATCC30299</strain>
    </source>
</reference>
<dbReference type="Proteomes" id="UP001162131">
    <property type="component" value="Unassembled WGS sequence"/>
</dbReference>